<gene>
    <name evidence="2" type="ORF">Dsin_004492</name>
</gene>
<feature type="compositionally biased region" description="Polar residues" evidence="1">
    <location>
        <begin position="24"/>
        <end position="40"/>
    </location>
</feature>
<keyword evidence="3" id="KW-1185">Reference proteome</keyword>
<proteinExistence type="predicted"/>
<dbReference type="EMBL" id="JANJYJ010000002">
    <property type="protein sequence ID" value="KAK3224630.1"/>
    <property type="molecule type" value="Genomic_DNA"/>
</dbReference>
<feature type="region of interest" description="Disordered" evidence="1">
    <location>
        <begin position="22"/>
        <end position="57"/>
    </location>
</feature>
<name>A0AAE0AVJ7_9ROSI</name>
<organism evidence="2 3">
    <name type="scientific">Dipteronia sinensis</name>
    <dbReference type="NCBI Taxonomy" id="43782"/>
    <lineage>
        <taxon>Eukaryota</taxon>
        <taxon>Viridiplantae</taxon>
        <taxon>Streptophyta</taxon>
        <taxon>Embryophyta</taxon>
        <taxon>Tracheophyta</taxon>
        <taxon>Spermatophyta</taxon>
        <taxon>Magnoliopsida</taxon>
        <taxon>eudicotyledons</taxon>
        <taxon>Gunneridae</taxon>
        <taxon>Pentapetalae</taxon>
        <taxon>rosids</taxon>
        <taxon>malvids</taxon>
        <taxon>Sapindales</taxon>
        <taxon>Sapindaceae</taxon>
        <taxon>Hippocastanoideae</taxon>
        <taxon>Acereae</taxon>
        <taxon>Dipteronia</taxon>
    </lineage>
</organism>
<protein>
    <submittedName>
        <fullName evidence="2">Uncharacterized protein</fullName>
    </submittedName>
</protein>
<evidence type="ECO:0000256" key="1">
    <source>
        <dbReference type="SAM" id="MobiDB-lite"/>
    </source>
</evidence>
<accession>A0AAE0AVJ7</accession>
<sequence length="161" mass="18078">MRSSRRGKSQRIPEKFARSFLRIPTSSENKQQTSVTSASSLVRDHRATKKSQRSPEDSIKRHLRDLWIPKPSSFQVVSPYVFGGMTTFSLLLNPSEGWNVPIVHASFYREDAKAILSLPTGSSRTVGSLMWQYEKSGVYMVRIGYKVGRNLIDHAGSSGLC</sequence>
<reference evidence="2" key="1">
    <citation type="journal article" date="2023" name="Plant J.">
        <title>Genome sequences and population genomics provide insights into the demographic history, inbreeding, and mutation load of two 'living fossil' tree species of Dipteronia.</title>
        <authorList>
            <person name="Feng Y."/>
            <person name="Comes H.P."/>
            <person name="Chen J."/>
            <person name="Zhu S."/>
            <person name="Lu R."/>
            <person name="Zhang X."/>
            <person name="Li P."/>
            <person name="Qiu J."/>
            <person name="Olsen K.M."/>
            <person name="Qiu Y."/>
        </authorList>
    </citation>
    <scope>NUCLEOTIDE SEQUENCE</scope>
    <source>
        <strain evidence="2">NBL</strain>
    </source>
</reference>
<dbReference type="AlphaFoldDB" id="A0AAE0AVJ7"/>
<comment type="caution">
    <text evidence="2">The sequence shown here is derived from an EMBL/GenBank/DDBJ whole genome shotgun (WGS) entry which is preliminary data.</text>
</comment>
<dbReference type="Proteomes" id="UP001281410">
    <property type="component" value="Unassembled WGS sequence"/>
</dbReference>
<evidence type="ECO:0000313" key="2">
    <source>
        <dbReference type="EMBL" id="KAK3224630.1"/>
    </source>
</evidence>
<evidence type="ECO:0000313" key="3">
    <source>
        <dbReference type="Proteomes" id="UP001281410"/>
    </source>
</evidence>